<evidence type="ECO:0000313" key="2">
    <source>
        <dbReference type="EMBL" id="GFR38120.1"/>
    </source>
</evidence>
<comment type="similarity">
    <text evidence="1">Belongs to the fructosamine kinase family.</text>
</comment>
<dbReference type="RefSeq" id="WP_200966385.1">
    <property type="nucleotide sequence ID" value="NZ_BMAQ01000011.1"/>
</dbReference>
<dbReference type="Pfam" id="PF03881">
    <property type="entry name" value="Fructosamin_kin"/>
    <property type="match status" value="1"/>
</dbReference>
<dbReference type="AlphaFoldDB" id="A0A916VH72"/>
<proteinExistence type="inferred from homology"/>
<organism evidence="2 3">
    <name type="scientific">Insulibacter thermoxylanivorax</name>
    <dbReference type="NCBI Taxonomy" id="2749268"/>
    <lineage>
        <taxon>Bacteria</taxon>
        <taxon>Bacillati</taxon>
        <taxon>Bacillota</taxon>
        <taxon>Bacilli</taxon>
        <taxon>Bacillales</taxon>
        <taxon>Paenibacillaceae</taxon>
        <taxon>Insulibacter</taxon>
    </lineage>
</organism>
<name>A0A916VH72_9BACL</name>
<dbReference type="Gene3D" id="3.90.1200.10">
    <property type="match status" value="1"/>
</dbReference>
<dbReference type="InterPro" id="IPR011009">
    <property type="entry name" value="Kinase-like_dom_sf"/>
</dbReference>
<dbReference type="Proteomes" id="UP000654993">
    <property type="component" value="Unassembled WGS sequence"/>
</dbReference>
<dbReference type="Gene3D" id="3.30.200.20">
    <property type="entry name" value="Phosphorylase Kinase, domain 1"/>
    <property type="match status" value="1"/>
</dbReference>
<dbReference type="PANTHER" id="PTHR12149:SF8">
    <property type="entry name" value="PROTEIN-RIBULOSAMINE 3-KINASE"/>
    <property type="match status" value="1"/>
</dbReference>
<dbReference type="PIRSF" id="PIRSF006221">
    <property type="entry name" value="Ketosamine-3-kinase"/>
    <property type="match status" value="1"/>
</dbReference>
<keyword evidence="3" id="KW-1185">Reference proteome</keyword>
<evidence type="ECO:0000256" key="1">
    <source>
        <dbReference type="PIRNR" id="PIRNR006221"/>
    </source>
</evidence>
<reference evidence="2" key="2">
    <citation type="journal article" date="2021" name="Data Brief">
        <title>Draft genome sequence data of the facultative, thermophilic, xylanolytic bacterium Paenibacillus sp. strain DA-C8.</title>
        <authorList>
            <person name="Chhe C."/>
            <person name="Uke A."/>
            <person name="Baramee S."/>
            <person name="Ungkulpasvich U."/>
            <person name="Tachaapaikoon C."/>
            <person name="Pason P."/>
            <person name="Waeonukul R."/>
            <person name="Ratanakhanokchai K."/>
            <person name="Kosugi A."/>
        </authorList>
    </citation>
    <scope>NUCLEOTIDE SEQUENCE</scope>
    <source>
        <strain evidence="2">DA-C8</strain>
    </source>
</reference>
<protein>
    <submittedName>
        <fullName evidence="2">Fructosamine kinase</fullName>
    </submittedName>
</protein>
<keyword evidence="1 2" id="KW-0418">Kinase</keyword>
<gene>
    <name evidence="2" type="ORF">PRECH8_14160</name>
</gene>
<evidence type="ECO:0000313" key="3">
    <source>
        <dbReference type="Proteomes" id="UP000654993"/>
    </source>
</evidence>
<keyword evidence="1" id="KW-0808">Transferase</keyword>
<dbReference type="InterPro" id="IPR016477">
    <property type="entry name" value="Fructo-/Ketosamine-3-kinase"/>
</dbReference>
<dbReference type="SUPFAM" id="SSF56112">
    <property type="entry name" value="Protein kinase-like (PK-like)"/>
    <property type="match status" value="1"/>
</dbReference>
<sequence length="291" mass="33200">MKQESIRKALEETIGSRIRTIHEVQGGDIGVSLYVEAQDEQYFVKYRDDLSADVFLCEAEGLAVLQQSGGLSVPAVHYAGAIPGQTGGMIVLEWIERGPKTDSAEELLGQGLAAVHRQASVTGQYGFKQNNYIGVLPQSNRWDSSWVNFYREQRLLPLIKMAEEQGRLTEIRRKRFRQLLNKLDTYLADEGKPNLLHGDLWGGNWLADLDRKPILIDPAVYYGNREVELAFTELFGGFSHRFYAAYQEAYPLLPDYEERKPLYQLYYLMVHLIHFGEAYGPSVDRVLARYT</sequence>
<comment type="caution">
    <text evidence="2">The sequence shown here is derived from an EMBL/GenBank/DDBJ whole genome shotgun (WGS) entry which is preliminary data.</text>
</comment>
<reference evidence="2" key="1">
    <citation type="submission" date="2020-08" db="EMBL/GenBank/DDBJ databases">
        <authorList>
            <person name="Uke A."/>
            <person name="Chhe C."/>
            <person name="Baramee S."/>
            <person name="Kosugi A."/>
        </authorList>
    </citation>
    <scope>NUCLEOTIDE SEQUENCE</scope>
    <source>
        <strain evidence="2">DA-C8</strain>
    </source>
</reference>
<dbReference type="PANTHER" id="PTHR12149">
    <property type="entry name" value="FRUCTOSAMINE 3 KINASE-RELATED PROTEIN"/>
    <property type="match status" value="1"/>
</dbReference>
<dbReference type="GO" id="GO:0016301">
    <property type="term" value="F:kinase activity"/>
    <property type="evidence" value="ECO:0007669"/>
    <property type="project" value="UniProtKB-UniRule"/>
</dbReference>
<accession>A0A916VH72</accession>
<dbReference type="EMBL" id="BMAQ01000011">
    <property type="protein sequence ID" value="GFR38120.1"/>
    <property type="molecule type" value="Genomic_DNA"/>
</dbReference>